<dbReference type="AlphaFoldDB" id="A0A9P1R1U0"/>
<gene>
    <name evidence="2" type="ORF">PAERUG_P19_London_7_VIM_2_05_10_00913</name>
</gene>
<feature type="transmembrane region" description="Helical" evidence="1">
    <location>
        <begin position="114"/>
        <end position="140"/>
    </location>
</feature>
<dbReference type="EMBL" id="CVVU01000034">
    <property type="protein sequence ID" value="CRO14607.1"/>
    <property type="molecule type" value="Genomic_DNA"/>
</dbReference>
<sequence length="380" mass="43430">MLQNDKPMDVPPLRLMESHRAGDVVPFSSGLVSYLAPLPLPTVQPAQDYSHAVGEMNDTYLDFGTGLPNAFAWQVRLGGPFTLWIISVFLIPTLMMVGTPLLGGDISTAKQLAVGLFDIGITYGSGCALFGFLILLSAWWSNHIKYKKIIPTRFNRQRREVCFVPESHSAPIFVPWESLSAWVIQAQGATQYGIQRQYGMGVGFHHAASGEDFSLEFPCAGLPLAIANWEAVRAYMEHEVHSLKEIQDPLDLQGPDDPPHEGLHTFRNARARAHRRYREGEVGRWYMVGWYLYHAMDLWTLPFHLVEWEIRRVKRMQRQELPEAMRAWSQPLPSEQWVRPSEELQRQSQRVRALRQRDPQRSIIEIFTEVRREASATGVR</sequence>
<keyword evidence="1" id="KW-0812">Transmembrane</keyword>
<evidence type="ECO:0008006" key="4">
    <source>
        <dbReference type="Google" id="ProtNLM"/>
    </source>
</evidence>
<evidence type="ECO:0000313" key="3">
    <source>
        <dbReference type="Proteomes" id="UP000045039"/>
    </source>
</evidence>
<reference evidence="3" key="1">
    <citation type="submission" date="2015-06" db="EMBL/GenBank/DDBJ databases">
        <authorList>
            <person name="Radhakrishnan Rajesh"/>
            <person name="Underwood Anthony"/>
            <person name="Al-Shahib Ali"/>
        </authorList>
    </citation>
    <scope>NUCLEOTIDE SEQUENCE [LARGE SCALE GENOMIC DNA]</scope>
    <source>
        <strain evidence="3">P19_London_7_VIM_2_05_10</strain>
    </source>
</reference>
<comment type="caution">
    <text evidence="2">The sequence shown here is derived from an EMBL/GenBank/DDBJ whole genome shotgun (WGS) entry which is preliminary data.</text>
</comment>
<protein>
    <recommendedName>
        <fullName evidence="4">Transmembrane protein</fullName>
    </recommendedName>
</protein>
<evidence type="ECO:0000313" key="2">
    <source>
        <dbReference type="EMBL" id="CRO14607.1"/>
    </source>
</evidence>
<feature type="transmembrane region" description="Helical" evidence="1">
    <location>
        <begin position="81"/>
        <end position="102"/>
    </location>
</feature>
<organism evidence="2 3">
    <name type="scientific">Pseudomonas aeruginosa</name>
    <dbReference type="NCBI Taxonomy" id="287"/>
    <lineage>
        <taxon>Bacteria</taxon>
        <taxon>Pseudomonadati</taxon>
        <taxon>Pseudomonadota</taxon>
        <taxon>Gammaproteobacteria</taxon>
        <taxon>Pseudomonadales</taxon>
        <taxon>Pseudomonadaceae</taxon>
        <taxon>Pseudomonas</taxon>
    </lineage>
</organism>
<dbReference type="Proteomes" id="UP000045039">
    <property type="component" value="Unassembled WGS sequence"/>
</dbReference>
<accession>A0A9P1R1U0</accession>
<proteinExistence type="predicted"/>
<keyword evidence="1" id="KW-0472">Membrane</keyword>
<keyword evidence="1" id="KW-1133">Transmembrane helix</keyword>
<evidence type="ECO:0000256" key="1">
    <source>
        <dbReference type="SAM" id="Phobius"/>
    </source>
</evidence>
<name>A0A9P1R1U0_PSEAI</name>